<keyword evidence="1" id="KW-1133">Transmembrane helix</keyword>
<dbReference type="OrthoDB" id="270166at2157"/>
<keyword evidence="1" id="KW-0472">Membrane</keyword>
<feature type="transmembrane region" description="Helical" evidence="1">
    <location>
        <begin position="28"/>
        <end position="49"/>
    </location>
</feature>
<keyword evidence="1" id="KW-0812">Transmembrane</keyword>
<dbReference type="Pfam" id="PF24418">
    <property type="entry name" value="DUF7550"/>
    <property type="match status" value="1"/>
</dbReference>
<gene>
    <name evidence="2" type="ORF">SAMN04487949_1107</name>
</gene>
<keyword evidence="3" id="KW-1185">Reference proteome</keyword>
<evidence type="ECO:0000313" key="2">
    <source>
        <dbReference type="EMBL" id="SDM16489.1"/>
    </source>
</evidence>
<dbReference type="EMBL" id="FNHL01000001">
    <property type="protein sequence ID" value="SDM16489.1"/>
    <property type="molecule type" value="Genomic_DNA"/>
</dbReference>
<accession>A0A1G9QZP9</accession>
<evidence type="ECO:0000313" key="3">
    <source>
        <dbReference type="Proteomes" id="UP000199451"/>
    </source>
</evidence>
<sequence>MDDHDHHGDDDGEWRVTAPMQDFTTSQVGTGIAVALVGIVLVFGVPLLLG</sequence>
<organism evidence="2 3">
    <name type="scientific">Halogranum gelatinilyticum</name>
    <dbReference type="NCBI Taxonomy" id="660521"/>
    <lineage>
        <taxon>Archaea</taxon>
        <taxon>Methanobacteriati</taxon>
        <taxon>Methanobacteriota</taxon>
        <taxon>Stenosarchaea group</taxon>
        <taxon>Halobacteria</taxon>
        <taxon>Halobacteriales</taxon>
        <taxon>Haloferacaceae</taxon>
    </lineage>
</organism>
<dbReference type="Proteomes" id="UP000199451">
    <property type="component" value="Unassembled WGS sequence"/>
</dbReference>
<evidence type="ECO:0000256" key="1">
    <source>
        <dbReference type="SAM" id="Phobius"/>
    </source>
</evidence>
<dbReference type="InterPro" id="IPR055972">
    <property type="entry name" value="DUF7550"/>
</dbReference>
<dbReference type="AlphaFoldDB" id="A0A1G9QZP9"/>
<protein>
    <submittedName>
        <fullName evidence="2">Uncharacterized protein</fullName>
    </submittedName>
</protein>
<dbReference type="RefSeq" id="WP_170830563.1">
    <property type="nucleotide sequence ID" value="NZ_FNHL01000001.1"/>
</dbReference>
<name>A0A1G9QZP9_9EURY</name>
<proteinExistence type="predicted"/>
<reference evidence="3" key="1">
    <citation type="submission" date="2016-10" db="EMBL/GenBank/DDBJ databases">
        <authorList>
            <person name="Varghese N."/>
            <person name="Submissions S."/>
        </authorList>
    </citation>
    <scope>NUCLEOTIDE SEQUENCE [LARGE SCALE GENOMIC DNA]</scope>
    <source>
        <strain evidence="3">CGMCC 1.10119</strain>
    </source>
</reference>